<dbReference type="RefSeq" id="WP_100993615.1">
    <property type="nucleotide sequence ID" value="NZ_CP025096.1"/>
</dbReference>
<accession>A0A2K8ZB07</accession>
<dbReference type="OrthoDB" id="962772at2"/>
<organism evidence="1 2">
    <name type="scientific">Spirosoma pollinicola</name>
    <dbReference type="NCBI Taxonomy" id="2057025"/>
    <lineage>
        <taxon>Bacteria</taxon>
        <taxon>Pseudomonadati</taxon>
        <taxon>Bacteroidota</taxon>
        <taxon>Cytophagia</taxon>
        <taxon>Cytophagales</taxon>
        <taxon>Cytophagaceae</taxon>
        <taxon>Spirosoma</taxon>
    </lineage>
</organism>
<proteinExistence type="predicted"/>
<evidence type="ECO:0000313" key="2">
    <source>
        <dbReference type="Proteomes" id="UP000232883"/>
    </source>
</evidence>
<reference evidence="1 2" key="1">
    <citation type="submission" date="2017-11" db="EMBL/GenBank/DDBJ databases">
        <title>Taxonomic description and genome sequences of Spirosoma HA7 sp. nov., isolated from pollen microhabitat of Corylus avellana.</title>
        <authorList>
            <person name="Ambika Manirajan B."/>
            <person name="Suarez C."/>
            <person name="Ratering S."/>
            <person name="Geissler-Plaum R."/>
            <person name="Cardinale M."/>
            <person name="Sylvia S."/>
        </authorList>
    </citation>
    <scope>NUCLEOTIDE SEQUENCE [LARGE SCALE GENOMIC DNA]</scope>
    <source>
        <strain evidence="1 2">HA7</strain>
    </source>
</reference>
<sequence length="113" mass="13078">MNYSSEPTYSVLETIHFSAWVIKEWKIAFVFSERQLAEIKKLSRLSNWYEDPVEADTYIERLSICFHSVEEVYSTLGILPQVGDRLFNGETGMIVQDRSFDGNLKTITFTLSV</sequence>
<gene>
    <name evidence="1" type="ORF">CWM47_37660</name>
</gene>
<name>A0A2K8ZB07_9BACT</name>
<evidence type="ECO:0000313" key="1">
    <source>
        <dbReference type="EMBL" id="AUD07048.1"/>
    </source>
</evidence>
<dbReference type="KEGG" id="spir:CWM47_37660"/>
<dbReference type="EMBL" id="CP025096">
    <property type="protein sequence ID" value="AUD07048.1"/>
    <property type="molecule type" value="Genomic_DNA"/>
</dbReference>
<protein>
    <submittedName>
        <fullName evidence="1">Uncharacterized protein</fullName>
    </submittedName>
</protein>
<keyword evidence="2" id="KW-1185">Reference proteome</keyword>
<dbReference type="AlphaFoldDB" id="A0A2K8ZB07"/>
<dbReference type="Proteomes" id="UP000232883">
    <property type="component" value="Chromosome"/>
</dbReference>